<keyword evidence="2" id="KW-1003">Cell membrane</keyword>
<accession>A0A2U2CEP3</accession>
<dbReference type="InterPro" id="IPR000297">
    <property type="entry name" value="PPIase_PpiC"/>
</dbReference>
<dbReference type="PANTHER" id="PTHR47529:SF1">
    <property type="entry name" value="PERIPLASMIC CHAPERONE PPID"/>
    <property type="match status" value="1"/>
</dbReference>
<comment type="caution">
    <text evidence="10">The sequence shown here is derived from an EMBL/GenBank/DDBJ whole genome shotgun (WGS) entry which is preliminary data.</text>
</comment>
<keyword evidence="5 8" id="KW-0472">Membrane</keyword>
<feature type="domain" description="PpiC" evidence="9">
    <location>
        <begin position="246"/>
        <end position="365"/>
    </location>
</feature>
<dbReference type="PANTHER" id="PTHR47529">
    <property type="entry name" value="PEPTIDYL-PROLYL CIS-TRANS ISOMERASE D"/>
    <property type="match status" value="1"/>
</dbReference>
<dbReference type="Pfam" id="PF13145">
    <property type="entry name" value="Rotamase_2"/>
    <property type="match status" value="1"/>
</dbReference>
<keyword evidence="11" id="KW-1185">Reference proteome</keyword>
<gene>
    <name evidence="10" type="ORF">C4N9_06640</name>
</gene>
<feature type="transmembrane region" description="Helical" evidence="8">
    <location>
        <begin position="12"/>
        <end position="32"/>
    </location>
</feature>
<dbReference type="GeneID" id="94364560"/>
<evidence type="ECO:0000313" key="11">
    <source>
        <dbReference type="Proteomes" id="UP000244940"/>
    </source>
</evidence>
<protein>
    <submittedName>
        <fullName evidence="10">Peptidylprolyl isomerase</fullName>
    </submittedName>
</protein>
<evidence type="ECO:0000256" key="2">
    <source>
        <dbReference type="ARBA" id="ARBA00022475"/>
    </source>
</evidence>
<dbReference type="Proteomes" id="UP000244940">
    <property type="component" value="Unassembled WGS sequence"/>
</dbReference>
<comment type="similarity">
    <text evidence="7">Belongs to the PpiD chaperone family.</text>
</comment>
<evidence type="ECO:0000256" key="4">
    <source>
        <dbReference type="ARBA" id="ARBA00022989"/>
    </source>
</evidence>
<comment type="subcellular location">
    <subcellularLocation>
        <location evidence="1">Cell membrane</location>
        <topology evidence="1">Single-pass type II membrane protein</topology>
    </subcellularLocation>
</comment>
<keyword evidence="3 8" id="KW-0812">Transmembrane</keyword>
<proteinExistence type="inferred from homology"/>
<dbReference type="RefSeq" id="WP_109532500.1">
    <property type="nucleotide sequence ID" value="NZ_CAXPUO010000072.1"/>
</dbReference>
<evidence type="ECO:0000313" key="10">
    <source>
        <dbReference type="EMBL" id="PWE30356.1"/>
    </source>
</evidence>
<name>A0A2U2CEP3_9RHOB</name>
<evidence type="ECO:0000256" key="8">
    <source>
        <dbReference type="SAM" id="Phobius"/>
    </source>
</evidence>
<reference evidence="10 11" key="1">
    <citation type="submission" date="2018-05" db="EMBL/GenBank/DDBJ databases">
        <title>Pararhodobacter marina sp. nov., isolated from deep-sea water of the Indian Ocean.</title>
        <authorList>
            <person name="Lai Q.Sr."/>
            <person name="Liu X."/>
            <person name="Shao Z."/>
        </authorList>
    </citation>
    <scope>NUCLEOTIDE SEQUENCE [LARGE SCALE GENOMIC DNA]</scope>
    <source>
        <strain evidence="10 11">CIC4N-9</strain>
    </source>
</reference>
<dbReference type="EMBL" id="QEYD01000003">
    <property type="protein sequence ID" value="PWE30356.1"/>
    <property type="molecule type" value="Genomic_DNA"/>
</dbReference>
<dbReference type="InterPro" id="IPR027304">
    <property type="entry name" value="Trigger_fact/SurA_dom_sf"/>
</dbReference>
<keyword evidence="10" id="KW-0413">Isomerase</keyword>
<dbReference type="Pfam" id="PF13624">
    <property type="entry name" value="SurA_N_3"/>
    <property type="match status" value="1"/>
</dbReference>
<evidence type="ECO:0000256" key="7">
    <source>
        <dbReference type="ARBA" id="ARBA00038408"/>
    </source>
</evidence>
<dbReference type="AlphaFoldDB" id="A0A2U2CEP3"/>
<evidence type="ECO:0000259" key="9">
    <source>
        <dbReference type="Pfam" id="PF13145"/>
    </source>
</evidence>
<evidence type="ECO:0000256" key="5">
    <source>
        <dbReference type="ARBA" id="ARBA00023136"/>
    </source>
</evidence>
<dbReference type="SUPFAM" id="SSF109998">
    <property type="entry name" value="Triger factor/SurA peptide-binding domain-like"/>
    <property type="match status" value="1"/>
</dbReference>
<dbReference type="Gene3D" id="1.10.4030.10">
    <property type="entry name" value="Porin chaperone SurA, peptide-binding domain"/>
    <property type="match status" value="1"/>
</dbReference>
<evidence type="ECO:0000256" key="6">
    <source>
        <dbReference type="ARBA" id="ARBA00023186"/>
    </source>
</evidence>
<sequence length="619" mass="66656">MAKKSSAQNIVMWILMILLIAGLGGFGIDSFLGSRVTSIGQVGDRSIPAQTYANALQQEMNAYGQQIGEPVTLARAQQLRIDESVRSQLIVQAALDNEAERIGISVGDAAVQEALVGIDAFQGPTGGFDRETYRFRLENSGQTPAQFEEELRRDTARSLLQTATAAGIETPANLRAALMDYYATPHSFDVFTLTEEMLPEPVAAPSDEAVQAYYDANIENFTAPEMRRITYAWLTPEMVRDEVVLSDEAIRTLYDQRIDEYVQPERRLVERLVFGTEDEAQQALARIEAGETSFDALVEARGLTLDDVDLGDVSEAQLGAAGETVFALDEAGAVVGPLPSSLGPALYRMNAILNAQEVSFEEARDELRDELAADGARRLIADRREALDDLLAGGATLEDMADETEMQLGTITWSAESNEGIAAYTEFADAAAAVSADDFPELGGLSDGGLFALRLDEVIPPAPRPLDEVREAVAAAAREQAVEAALMALGQEWSAELASDGVEAFAETHEIAAESFEGVTRLDRVAQIPNEMMESLMSAEPGTPILNVADGRALLALTGPVGDADPENPQTAQLMQSIDSQIGQALAQDVYTYFARALQAEAGISLDQNAINAVHANFR</sequence>
<dbReference type="SUPFAM" id="SSF54534">
    <property type="entry name" value="FKBP-like"/>
    <property type="match status" value="1"/>
</dbReference>
<keyword evidence="4 8" id="KW-1133">Transmembrane helix</keyword>
<evidence type="ECO:0000256" key="1">
    <source>
        <dbReference type="ARBA" id="ARBA00004401"/>
    </source>
</evidence>
<dbReference type="InterPro" id="IPR052029">
    <property type="entry name" value="PpiD_chaperone"/>
</dbReference>
<keyword evidence="6" id="KW-0143">Chaperone</keyword>
<dbReference type="OrthoDB" id="9768393at2"/>
<evidence type="ECO:0000256" key="3">
    <source>
        <dbReference type="ARBA" id="ARBA00022692"/>
    </source>
</evidence>
<organism evidence="10 11">
    <name type="scientific">Pararhodobacter marinus</name>
    <dbReference type="NCBI Taxonomy" id="2184063"/>
    <lineage>
        <taxon>Bacteria</taxon>
        <taxon>Pseudomonadati</taxon>
        <taxon>Pseudomonadota</taxon>
        <taxon>Alphaproteobacteria</taxon>
        <taxon>Rhodobacterales</taxon>
        <taxon>Paracoccaceae</taxon>
        <taxon>Pararhodobacter</taxon>
    </lineage>
</organism>
<dbReference type="GO" id="GO:0003755">
    <property type="term" value="F:peptidyl-prolyl cis-trans isomerase activity"/>
    <property type="evidence" value="ECO:0007669"/>
    <property type="project" value="InterPro"/>
</dbReference>
<dbReference type="GO" id="GO:0005886">
    <property type="term" value="C:plasma membrane"/>
    <property type="evidence" value="ECO:0007669"/>
    <property type="project" value="UniProtKB-SubCell"/>
</dbReference>